<dbReference type="OrthoDB" id="6079343at2759"/>
<dbReference type="SMART" id="SM00112">
    <property type="entry name" value="CA"/>
    <property type="match status" value="4"/>
</dbReference>
<dbReference type="GO" id="GO:0005886">
    <property type="term" value="C:plasma membrane"/>
    <property type="evidence" value="ECO:0007669"/>
    <property type="project" value="InterPro"/>
</dbReference>
<feature type="transmembrane region" description="Helical" evidence="9">
    <location>
        <begin position="493"/>
        <end position="514"/>
    </location>
</feature>
<protein>
    <recommendedName>
        <fullName evidence="11">Cadherin domain-containing protein</fullName>
    </recommendedName>
</protein>
<dbReference type="GO" id="GO:0005509">
    <property type="term" value="F:calcium ion binding"/>
    <property type="evidence" value="ECO:0007669"/>
    <property type="project" value="UniProtKB-UniRule"/>
</dbReference>
<evidence type="ECO:0000256" key="9">
    <source>
        <dbReference type="SAM" id="Phobius"/>
    </source>
</evidence>
<evidence type="ECO:0000256" key="3">
    <source>
        <dbReference type="ARBA" id="ARBA00022737"/>
    </source>
</evidence>
<feature type="chain" id="PRO_5035886415" description="Cadherin domain-containing protein" evidence="10">
    <location>
        <begin position="27"/>
        <end position="518"/>
    </location>
</feature>
<evidence type="ECO:0000256" key="4">
    <source>
        <dbReference type="ARBA" id="ARBA00022837"/>
    </source>
</evidence>
<gene>
    <name evidence="12" type="ORF">CUNI_LOCUS20858</name>
</gene>
<comment type="caution">
    <text evidence="12">The sequence shown here is derived from an EMBL/GenBank/DDBJ whole genome shotgun (WGS) entry which is preliminary data.</text>
</comment>
<feature type="domain" description="Cadherin" evidence="11">
    <location>
        <begin position="113"/>
        <end position="219"/>
    </location>
</feature>
<keyword evidence="3" id="KW-0677">Repeat</keyword>
<dbReference type="PANTHER" id="PTHR24028:SF328">
    <property type="entry name" value="CADHERIN-3"/>
    <property type="match status" value="1"/>
</dbReference>
<keyword evidence="5 9" id="KW-1133">Transmembrane helix</keyword>
<keyword evidence="6 9" id="KW-0472">Membrane</keyword>
<dbReference type="SUPFAM" id="SSF49313">
    <property type="entry name" value="Cadherin-like"/>
    <property type="match status" value="4"/>
</dbReference>
<dbReference type="PANTHER" id="PTHR24028">
    <property type="entry name" value="CADHERIN-87A"/>
    <property type="match status" value="1"/>
</dbReference>
<dbReference type="Pfam" id="PF00028">
    <property type="entry name" value="Cadherin"/>
    <property type="match status" value="3"/>
</dbReference>
<evidence type="ECO:0000256" key="10">
    <source>
        <dbReference type="SAM" id="SignalP"/>
    </source>
</evidence>
<comment type="subcellular location">
    <subcellularLocation>
        <location evidence="1">Membrane</location>
        <topology evidence="1">Single-pass membrane protein</topology>
    </subcellularLocation>
</comment>
<keyword evidence="13" id="KW-1185">Reference proteome</keyword>
<dbReference type="CDD" id="cd11304">
    <property type="entry name" value="Cadherin_repeat"/>
    <property type="match status" value="4"/>
</dbReference>
<evidence type="ECO:0000256" key="2">
    <source>
        <dbReference type="ARBA" id="ARBA00022692"/>
    </source>
</evidence>
<dbReference type="EMBL" id="CAJHNH020008146">
    <property type="protein sequence ID" value="CAG5135300.1"/>
    <property type="molecule type" value="Genomic_DNA"/>
</dbReference>
<dbReference type="Proteomes" id="UP000678393">
    <property type="component" value="Unassembled WGS sequence"/>
</dbReference>
<evidence type="ECO:0000313" key="12">
    <source>
        <dbReference type="EMBL" id="CAG5135300.1"/>
    </source>
</evidence>
<sequence>MTWSVCSKESLVVLIVISILSTMISCTNKNNPPKIHIGLPYSQIKGTDNAFIHINLVYPKTYKIELAKELDRETFSVFQVQIVCSDKGNPVLTARESFTVNVVDVNDNSPVFGQSSYSVNVTEGVDAGTFVTVITATDSDAELNGVVQYSFFNDSSDNSSTFNIDKNSGHIFTNSEIDRENVSEYTLTVVATDSGSPARSSTVEVKISVDDINDNTPIVTTKEIHVKENQKPMIMVGKIFGSDLDVGKNAQLVFSKVENSESSSMTPFLVQPNGEILSAVSLNREQMPQYIMEIEVKDRGSPRKNSTATLVIIVDDVNDNIPVITSACFNNYSIDNYTFADNSSSSSGVVIIDWFVSDDKKVIYQVKANDQDLGDNAQIRFSIDSLDNNNNSGAKLKDNLFKINGTTGEIFLGRDVRKTDQLHHIINISVSDRGDPTLTSFCALSIIIKVDIKQLGTSKTTKVKVKSHKRTRKYRNSSSRLGFLRVKYLATHGDGVVCFLLACILVNSMFRFLLCHTI</sequence>
<evidence type="ECO:0000256" key="7">
    <source>
        <dbReference type="ARBA" id="ARBA00023180"/>
    </source>
</evidence>
<dbReference type="InterPro" id="IPR002126">
    <property type="entry name" value="Cadherin-like_dom"/>
</dbReference>
<keyword evidence="4 8" id="KW-0106">Calcium</keyword>
<dbReference type="PROSITE" id="PS00232">
    <property type="entry name" value="CADHERIN_1"/>
    <property type="match status" value="3"/>
</dbReference>
<dbReference type="FunFam" id="2.60.40.60:FF:000020">
    <property type="entry name" value="Dachsous cadherin-related 1b"/>
    <property type="match status" value="1"/>
</dbReference>
<keyword evidence="10" id="KW-0732">Signal</keyword>
<organism evidence="12 13">
    <name type="scientific">Candidula unifasciata</name>
    <dbReference type="NCBI Taxonomy" id="100452"/>
    <lineage>
        <taxon>Eukaryota</taxon>
        <taxon>Metazoa</taxon>
        <taxon>Spiralia</taxon>
        <taxon>Lophotrochozoa</taxon>
        <taxon>Mollusca</taxon>
        <taxon>Gastropoda</taxon>
        <taxon>Heterobranchia</taxon>
        <taxon>Euthyneura</taxon>
        <taxon>Panpulmonata</taxon>
        <taxon>Eupulmonata</taxon>
        <taxon>Stylommatophora</taxon>
        <taxon>Helicina</taxon>
        <taxon>Helicoidea</taxon>
        <taxon>Geomitridae</taxon>
        <taxon>Candidula</taxon>
    </lineage>
</organism>
<dbReference type="InterPro" id="IPR050174">
    <property type="entry name" value="Protocadherin/Cadherin-CA"/>
</dbReference>
<evidence type="ECO:0000256" key="5">
    <source>
        <dbReference type="ARBA" id="ARBA00022989"/>
    </source>
</evidence>
<dbReference type="InterPro" id="IPR020894">
    <property type="entry name" value="Cadherin_CS"/>
</dbReference>
<evidence type="ECO:0000256" key="1">
    <source>
        <dbReference type="ARBA" id="ARBA00004167"/>
    </source>
</evidence>
<keyword evidence="7" id="KW-0325">Glycoprotein</keyword>
<proteinExistence type="predicted"/>
<reference evidence="12" key="1">
    <citation type="submission" date="2021-04" db="EMBL/GenBank/DDBJ databases">
        <authorList>
            <consortium name="Molecular Ecology Group"/>
        </authorList>
    </citation>
    <scope>NUCLEOTIDE SEQUENCE</scope>
</reference>
<evidence type="ECO:0000256" key="6">
    <source>
        <dbReference type="ARBA" id="ARBA00023136"/>
    </source>
</evidence>
<accession>A0A8S4A493</accession>
<dbReference type="InterPro" id="IPR015919">
    <property type="entry name" value="Cadherin-like_sf"/>
</dbReference>
<dbReference type="AlphaFoldDB" id="A0A8S4A493"/>
<dbReference type="Gene3D" id="2.60.40.60">
    <property type="entry name" value="Cadherins"/>
    <property type="match status" value="4"/>
</dbReference>
<dbReference type="GO" id="GO:0007156">
    <property type="term" value="P:homophilic cell adhesion via plasma membrane adhesion molecules"/>
    <property type="evidence" value="ECO:0007669"/>
    <property type="project" value="InterPro"/>
</dbReference>
<feature type="domain" description="Cadherin" evidence="11">
    <location>
        <begin position="218"/>
        <end position="324"/>
    </location>
</feature>
<evidence type="ECO:0000256" key="8">
    <source>
        <dbReference type="PROSITE-ProRule" id="PRU00043"/>
    </source>
</evidence>
<feature type="domain" description="Cadherin" evidence="11">
    <location>
        <begin position="363"/>
        <end position="448"/>
    </location>
</feature>
<dbReference type="PROSITE" id="PS50268">
    <property type="entry name" value="CADHERIN_2"/>
    <property type="match status" value="4"/>
</dbReference>
<feature type="domain" description="Cadherin" evidence="11">
    <location>
        <begin position="18"/>
        <end position="112"/>
    </location>
</feature>
<evidence type="ECO:0000313" key="13">
    <source>
        <dbReference type="Proteomes" id="UP000678393"/>
    </source>
</evidence>
<name>A0A8S4A493_9EUPU</name>
<evidence type="ECO:0000259" key="11">
    <source>
        <dbReference type="PROSITE" id="PS50268"/>
    </source>
</evidence>
<dbReference type="PRINTS" id="PR00205">
    <property type="entry name" value="CADHERIN"/>
</dbReference>
<keyword evidence="2 9" id="KW-0812">Transmembrane</keyword>
<feature type="signal peptide" evidence="10">
    <location>
        <begin position="1"/>
        <end position="26"/>
    </location>
</feature>